<keyword evidence="2" id="KW-0964">Secreted</keyword>
<evidence type="ECO:0000256" key="7">
    <source>
        <dbReference type="SAM" id="SignalP"/>
    </source>
</evidence>
<feature type="signal peptide" evidence="7">
    <location>
        <begin position="1"/>
        <end position="42"/>
    </location>
</feature>
<evidence type="ECO:0000256" key="2">
    <source>
        <dbReference type="ARBA" id="ARBA00022525"/>
    </source>
</evidence>
<evidence type="ECO:0000313" key="10">
    <source>
        <dbReference type="Proteomes" id="UP000262172"/>
    </source>
</evidence>
<dbReference type="InterPro" id="IPR019931">
    <property type="entry name" value="LPXTG_anchor"/>
</dbReference>
<keyword evidence="6" id="KW-0472">Membrane</keyword>
<evidence type="ECO:0000256" key="4">
    <source>
        <dbReference type="ARBA" id="ARBA00023088"/>
    </source>
</evidence>
<feature type="region of interest" description="Disordered" evidence="5">
    <location>
        <begin position="1309"/>
        <end position="1335"/>
    </location>
</feature>
<keyword evidence="1" id="KW-0134">Cell wall</keyword>
<dbReference type="Gene3D" id="2.60.40.1140">
    <property type="entry name" value="Collagen-binding surface protein Cna, B-type domain"/>
    <property type="match status" value="5"/>
</dbReference>
<evidence type="ECO:0000313" key="9">
    <source>
        <dbReference type="EMBL" id="REJ04824.1"/>
    </source>
</evidence>
<keyword evidence="4" id="KW-0572">Peptidoglycan-anchor</keyword>
<feature type="chain" id="PRO_5016580036" description="Gram-positive cocci surface proteins LPxTG domain-containing protein" evidence="7">
    <location>
        <begin position="43"/>
        <end position="3002"/>
    </location>
</feature>
<dbReference type="EMBL" id="QUAB01000045">
    <property type="protein sequence ID" value="REJ04824.1"/>
    <property type="molecule type" value="Genomic_DNA"/>
</dbReference>
<dbReference type="InterPro" id="IPR046022">
    <property type="entry name" value="DUF5979"/>
</dbReference>
<feature type="domain" description="Gram-positive cocci surface proteins LPxTG" evidence="8">
    <location>
        <begin position="2965"/>
        <end position="3002"/>
    </location>
</feature>
<feature type="transmembrane region" description="Helical" evidence="6">
    <location>
        <begin position="2975"/>
        <end position="2996"/>
    </location>
</feature>
<keyword evidence="3 7" id="KW-0732">Signal</keyword>
<dbReference type="Pfam" id="PF19407">
    <property type="entry name" value="DUF5979"/>
    <property type="match status" value="10"/>
</dbReference>
<keyword evidence="6" id="KW-1133">Transmembrane helix</keyword>
<proteinExistence type="predicted"/>
<keyword evidence="10" id="KW-1185">Reference proteome</keyword>
<evidence type="ECO:0000256" key="3">
    <source>
        <dbReference type="ARBA" id="ARBA00022729"/>
    </source>
</evidence>
<evidence type="ECO:0000256" key="6">
    <source>
        <dbReference type="SAM" id="Phobius"/>
    </source>
</evidence>
<evidence type="ECO:0000259" key="8">
    <source>
        <dbReference type="PROSITE" id="PS50847"/>
    </source>
</evidence>
<accession>A0A371NRK6</accession>
<dbReference type="Proteomes" id="UP000262172">
    <property type="component" value="Unassembled WGS sequence"/>
</dbReference>
<comment type="caution">
    <text evidence="9">The sequence shown here is derived from an EMBL/GenBank/DDBJ whole genome shotgun (WGS) entry which is preliminary data.</text>
</comment>
<name>A0A371NRK6_9MICO</name>
<keyword evidence="6" id="KW-0812">Transmembrane</keyword>
<dbReference type="PROSITE" id="PS50847">
    <property type="entry name" value="GRAM_POS_ANCHORING"/>
    <property type="match status" value="1"/>
</dbReference>
<gene>
    <name evidence="9" type="ORF">DY023_13000</name>
</gene>
<evidence type="ECO:0000256" key="1">
    <source>
        <dbReference type="ARBA" id="ARBA00022512"/>
    </source>
</evidence>
<evidence type="ECO:0000256" key="5">
    <source>
        <dbReference type="SAM" id="MobiDB-lite"/>
    </source>
</evidence>
<feature type="region of interest" description="Disordered" evidence="5">
    <location>
        <begin position="322"/>
        <end position="352"/>
    </location>
</feature>
<sequence>MANVTIRQGVRPMKRQNRVLAGLTALLFAAASVFVAAVPAAAADTAQYGIQKSVVEPGPFGPGDTITYQIVVNCSSTNEGGCDDTVLSDSLPEPLMFNPAITPAVTVQLNAPAGQPIGEYDRVIDTDGNSFTVTPATDLDATPKVWAGGNSMTVTVNAIVKPDTDGTWDGQTVTNTAGVDGSNAPVANSSADVTLDVETTLAPSIKKDVSPTGTLPAVPGQAIDWTVTPGNGSNQNVDTIVVQDPVSPPGTFGGYLDVTGYDITPPEGTTGTTTEYWVNGSWTTTEPDPISDAQGIRVTFTGTFAPGATGTLVVHTETNDSVTGIPDQSQQTVTNDASTTVSKGDDTSDPVTDDASIVLAQRKPDVSIEKTFADNTLVSGQSTTANIKATVGEQNVQTLTITEPTAGTPTFTEQGLSFDGFGDGVQWPVAATAAEITYTYSDCPDSTASTTTKNTLPAAEDGCTVEGFTVVFSAEGDDIVSGAYAALPLNVTALPTEAAVSSTNAVDTEVENTQGQTGVDDASAPFTIEPLTLDTSVTKEITPETIWGVPGTDANMTLTGNVTPESTAGSEKLVISDPVDPTQDSEFWDNFTATEIDNTDIPQCTTLTVRYWPKSTDGPWTDFPGATEVPGPEQLWSYQIPADLQDDIGGIQFEYLPAAGDGCPALLPPGFTVVTHIDVSVTQPQDTEVTYENDAQSLVDNPDAGGEKTDTATDDIHLLPLDGDGDGADLLDKEWTPDDDVPALSGETRTARLWWSTDGLNITEMTLTDISETEDPTATADSVYDAFDLVRIDPITADTDPLIVNDVITEVSLYLDGQGWTDITAQACANGCDGQFGGYTLTDDQSADALAVRVVLTERTPGAGVGSSYDRRPFDLDFRVRDTLRSDPSQAVLGDLHPYGYNTGEPGLVDNTASARGINESTGVDSTDVANDTILIVDEPINADMTKSFDQDQLGLPDPALDIDPSDYPLISATITATNTSAARVSGMVIDEPTDGEALPDTVFDTLNLYDIDAIQLPNGISEAETTVTLSRSGTATDYSYADALALTPGDLADVTAVQIAFRSDDGSAVIPTNGTGGVTFTWQLRETLRSDPATPVTVTPAGDTIVNDAHAQLESAVLEDCADDQCGTGAADASDEFIIVAASYDITTTKSIDPASVYEDESKDYTTQLGGRPNGTARTTLFTLTDTTPTFWNTMDFTGAQIVVPAPVNQVAMDVLSTGVTYVDVAGTLTALCNGLPLTDTSPCWVQGAWVDAAAGDTVVFDLPAGVSDPTTVVGVRFRAQEVDGDGNVLQWERPYNPQLTYSVTTERRDTLRSDPDTLVSTTRPDLEPNPGETDLGVISDDVQSYSEAQFGQQKFTEDGEAADDTVVLHRPNAVKITKTRGSSTLISPTGTIPYVVTVTNTGQWDMTGFHLVDQVQTDAEGSLLVEPDPTAYTFTLTGDGAPSGDPGFSASLNEQTGELTIDGPDDFVFMHGWTLTMNAPLKFRDDVTPDTVVTNEATVTSDRLFETCEGTTVVDGKDLTPKPVENTPPGVDDCSADTSIAPLANATIAAKKYVKGNDGGDPAVAGDDDLGVLNVTGDAAACDASQGGVTNDGFYSYPCAPVIRPGGIETWRLDFTNTGNTAAKVVAAVDTLPSVDDQGVIVPGDRGSQYGVTLTGSLKANFDELADSVDSDTGIYLSLVQLSQACNTNAIKVYTEGATPDPGCAFDWVKADASTPPEVLRAARSVMLVLEYQNPTGASPAPGLRPGETLRVEFDTQTPYQLPAESAVANGLPVAYNSFATASRSNSTVTQPERPSLVVEPQKVGVATATGQLLLSKAVDAPDFSTDVTLPDSYPMLVTCTSGGEDVTLLHADGSDASRPTLDADGTVLVYDNTTGPVNLPLFSTCTIVEDPEIPGVVVTVDPEDGVTAERDLAEDDAVWDPYTGDVEQASIQVSNVYRAGGFTVEKAVDDGGAENQDGEAIVYDRTYAFEATCTYLDQEVVPEADRTFTLDDGESKTFSDIAAGADCTVTETDAGGAPITNVVVTENGDAGDSEASAEASFPVLPYADGSTALTVVEFENVYTVGAVEVTKIIAGSGGDAWGGSTFTVRMVCTLDGVTPNPVYDDTHTLSRDDPTWTVPNLPTGATCVITETENGGANGSSGSVTVTVGADPAAPVEADITNTFTVGSLQVQKELEGAPANALDPATTFQYQVSLACTREVNGETVPVTIPGGATRTITGAGTALYEGLPTGAECIVSETDDGHATGHTISPDQPVEIGDGTTPVVVTVTNEFDNGSVSVEKTIDAPEGYPVPESFTATVTCTWQGAAVPLANDGEVTIVPGEDPVVIDDVPVGSVCSVAEDDAGQTGTTVSPEQVTVTEADQTFGFTIENTYEWASLEVGKKVVSDSTAIPTQFEFHVVCTYQGETVVDETFTLNANETETIDEIPARSECTVTETDDREATGTVTRAHVSGVDGDLAPQIDQETRTVVIPELQPGDTAGVNTVTYTNLFGTSQVVLNKEFEGAGADQYGLDQTFTFSYSCEYAGEVVFAGQVELNAENGWTSAIVDLVQGTVCTVTEDDLNGADAVVFTPNDGEDTTTGVVTIPEGGGVVTVTATNWYLTGSLQVTKTFAGDGAEKYGTSAYELSLRCVRDGEVVDIPEGAIRIVSADSPTALWENLPTGANCRLTEVDDGGASSTQILDENGDVVAGDGEGYDFTVETDPTILSVDDQPQPSLTVENTFNLAQVSVTKTVDNGGAVDANGEPVEYGPFEVTLTCMWDEQRVTAAEPMTQQISGGETVTWTELPQDAECTVTESDAAGAESTTMVVTQGGTEGEPQDATTTELAPLPNTDAADQTSVAITNTFGVSALSISKVVDGSGASAVTRTFPVQVTCVLVDPSHPAPGLVVRDETFQIGGPSRLTAEVADLPAGSECTVTETDAGDADRTTMTVDGETQNGASGTVTLASGHVSIAFTNTFIAPLPATGADTRTVAIAVTGGIALLLAGLMLIATARRRRVS</sequence>
<organism evidence="9 10">
    <name type="scientific">Microbacterium bovistercoris</name>
    <dbReference type="NCBI Taxonomy" id="2293570"/>
    <lineage>
        <taxon>Bacteria</taxon>
        <taxon>Bacillati</taxon>
        <taxon>Actinomycetota</taxon>
        <taxon>Actinomycetes</taxon>
        <taxon>Micrococcales</taxon>
        <taxon>Microbacteriaceae</taxon>
        <taxon>Microbacterium</taxon>
    </lineage>
</organism>
<protein>
    <recommendedName>
        <fullName evidence="8">Gram-positive cocci surface proteins LPxTG domain-containing protein</fullName>
    </recommendedName>
</protein>
<feature type="compositionally biased region" description="Polar residues" evidence="5">
    <location>
        <begin position="322"/>
        <end position="342"/>
    </location>
</feature>
<reference evidence="9 10" key="1">
    <citation type="submission" date="2018-08" db="EMBL/GenBank/DDBJ databases">
        <title>Isolation, diversity and antifungal activity of Actinobacteria from cow dung.</title>
        <authorList>
            <person name="Ling L."/>
        </authorList>
    </citation>
    <scope>NUCLEOTIDE SEQUENCE [LARGE SCALE GENOMIC DNA]</scope>
    <source>
        <strain evidence="9 10">NEAU-LLE</strain>
    </source>
</reference>